<feature type="non-terminal residue" evidence="1">
    <location>
        <position position="1"/>
    </location>
</feature>
<dbReference type="AlphaFoldDB" id="A0A7V8RM08"/>
<reference evidence="1 2" key="1">
    <citation type="submission" date="2019-06" db="EMBL/GenBank/DDBJ databases">
        <title>Analysis of the biodiversity of Brassica napus bacterial endophytes for the selection of potential efficient biofertilizers for rapeseed crops.</title>
        <authorList>
            <person name="Jimenez-Gomez A."/>
            <person name="Saati-Santamaria Z."/>
            <person name="Menendez E."/>
            <person name="Rivas R."/>
            <person name="Mateos P.F."/>
            <person name="Velazquez E."/>
            <person name="Garcia-Fraile P."/>
        </authorList>
    </citation>
    <scope>NUCLEOTIDE SEQUENCE [LARGE SCALE GENOMIC DNA]</scope>
    <source>
        <strain evidence="1 2">CDVBN10</strain>
    </source>
</reference>
<evidence type="ECO:0000313" key="1">
    <source>
        <dbReference type="EMBL" id="MBA1378902.1"/>
    </source>
</evidence>
<organism evidence="1 2">
    <name type="scientific">Pseudomonas brassicacearum subsp. neoaurantiaca</name>
    <dbReference type="NCBI Taxonomy" id="494916"/>
    <lineage>
        <taxon>Bacteria</taxon>
        <taxon>Pseudomonadati</taxon>
        <taxon>Pseudomonadota</taxon>
        <taxon>Gammaproteobacteria</taxon>
        <taxon>Pseudomonadales</taxon>
        <taxon>Pseudomonadaceae</taxon>
        <taxon>Pseudomonas</taxon>
    </lineage>
</organism>
<sequence length="33" mass="3518">RREMAGRFGVSADIDVKPSGAIASELAPTMDLR</sequence>
<dbReference type="Proteomes" id="UP000572407">
    <property type="component" value="Unassembled WGS sequence"/>
</dbReference>
<evidence type="ECO:0000313" key="2">
    <source>
        <dbReference type="Proteomes" id="UP000572407"/>
    </source>
</evidence>
<gene>
    <name evidence="1" type="ORF">FHK92_13935</name>
</gene>
<name>A0A7V8RM08_9PSED</name>
<protein>
    <submittedName>
        <fullName evidence="1">Transcriptional regulator</fullName>
    </submittedName>
</protein>
<proteinExistence type="predicted"/>
<dbReference type="EMBL" id="VDLV01000019">
    <property type="protein sequence ID" value="MBA1378902.1"/>
    <property type="molecule type" value="Genomic_DNA"/>
</dbReference>
<comment type="caution">
    <text evidence="1">The sequence shown here is derived from an EMBL/GenBank/DDBJ whole genome shotgun (WGS) entry which is preliminary data.</text>
</comment>
<accession>A0A7V8RM08</accession>